<evidence type="ECO:0000313" key="1">
    <source>
        <dbReference type="EMBL" id="MBR0799972.1"/>
    </source>
</evidence>
<dbReference type="Proteomes" id="UP001315278">
    <property type="component" value="Unassembled WGS sequence"/>
</dbReference>
<accession>A0ABS5FT16</accession>
<dbReference type="RefSeq" id="WP_212494565.1">
    <property type="nucleotide sequence ID" value="NZ_JAFCJH010000046.1"/>
</dbReference>
<organism evidence="1 2">
    <name type="scientific">Bradyrhizobium jicamae</name>
    <dbReference type="NCBI Taxonomy" id="280332"/>
    <lineage>
        <taxon>Bacteria</taxon>
        <taxon>Pseudomonadati</taxon>
        <taxon>Pseudomonadota</taxon>
        <taxon>Alphaproteobacteria</taxon>
        <taxon>Hyphomicrobiales</taxon>
        <taxon>Nitrobacteraceae</taxon>
        <taxon>Bradyrhizobium</taxon>
    </lineage>
</organism>
<protein>
    <submittedName>
        <fullName evidence="1">Uncharacterized protein</fullName>
    </submittedName>
</protein>
<comment type="caution">
    <text evidence="1">The sequence shown here is derived from an EMBL/GenBank/DDBJ whole genome shotgun (WGS) entry which is preliminary data.</text>
</comment>
<keyword evidence="2" id="KW-1185">Reference proteome</keyword>
<proteinExistence type="predicted"/>
<reference evidence="2" key="1">
    <citation type="journal article" date="2021" name="ISME J.">
        <title>Evolutionary origin and ecological implication of a unique nif island in free-living Bradyrhizobium lineages.</title>
        <authorList>
            <person name="Tao J."/>
        </authorList>
    </citation>
    <scope>NUCLEOTIDE SEQUENCE [LARGE SCALE GENOMIC DNA]</scope>
    <source>
        <strain evidence="2">SZCCT0434</strain>
    </source>
</reference>
<evidence type="ECO:0000313" key="2">
    <source>
        <dbReference type="Proteomes" id="UP001315278"/>
    </source>
</evidence>
<dbReference type="EMBL" id="JAFCJH010000046">
    <property type="protein sequence ID" value="MBR0799972.1"/>
    <property type="molecule type" value="Genomic_DNA"/>
</dbReference>
<sequence length="140" mass="15509">MCIESTVATEHSLPTCAFPVVLKVGYAALLACGLLLCSVGGAASRGGFGNDDPWSPHHIDDLPIEVRKYIATICKGPAAAQHDFATYLPQDRRWRINLEYLRCDGLDGSFRRGDQCLDVDFVEVGSHYRLARRQYRSCGF</sequence>
<gene>
    <name evidence="1" type="ORF">JQ615_31860</name>
</gene>
<name>A0ABS5FT16_9BRAD</name>